<dbReference type="Proteomes" id="UP000050761">
    <property type="component" value="Unassembled WGS sequence"/>
</dbReference>
<name>A0A183GDS3_HELPZ</name>
<accession>A0A3P8BQ11</accession>
<evidence type="ECO:0000313" key="2">
    <source>
        <dbReference type="Proteomes" id="UP000050761"/>
    </source>
</evidence>
<proteinExistence type="predicted"/>
<sequence length="79" mass="9607">MPLLMNEQLEVVEEEEWYAPACLPLHVHQFILRTPIFLFFFHHFQLFAFVNFKLTCFEILEYAGHPFGQLDFFPRRFLV</sequence>
<dbReference type="AlphaFoldDB" id="A0A183GDS3"/>
<reference evidence="3" key="2">
    <citation type="submission" date="2019-09" db="UniProtKB">
        <authorList>
            <consortium name="WormBaseParasite"/>
        </authorList>
    </citation>
    <scope>IDENTIFICATION</scope>
</reference>
<keyword evidence="2" id="KW-1185">Reference proteome</keyword>
<dbReference type="EMBL" id="UZAH01032133">
    <property type="protein sequence ID" value="VDP19840.1"/>
    <property type="molecule type" value="Genomic_DNA"/>
</dbReference>
<evidence type="ECO:0000313" key="3">
    <source>
        <dbReference type="WBParaSite" id="HPBE_0002041901-mRNA-1"/>
    </source>
</evidence>
<gene>
    <name evidence="1" type="ORF">HPBE_LOCUS20418</name>
</gene>
<accession>A0A183GDS3</accession>
<dbReference type="WBParaSite" id="HPBE_0002041901-mRNA-1">
    <property type="protein sequence ID" value="HPBE_0002041901-mRNA-1"/>
    <property type="gene ID" value="HPBE_0002041901"/>
</dbReference>
<organism evidence="2 3">
    <name type="scientific">Heligmosomoides polygyrus</name>
    <name type="common">Parasitic roundworm</name>
    <dbReference type="NCBI Taxonomy" id="6339"/>
    <lineage>
        <taxon>Eukaryota</taxon>
        <taxon>Metazoa</taxon>
        <taxon>Ecdysozoa</taxon>
        <taxon>Nematoda</taxon>
        <taxon>Chromadorea</taxon>
        <taxon>Rhabditida</taxon>
        <taxon>Rhabditina</taxon>
        <taxon>Rhabditomorpha</taxon>
        <taxon>Strongyloidea</taxon>
        <taxon>Heligmosomidae</taxon>
        <taxon>Heligmosomoides</taxon>
    </lineage>
</organism>
<protein>
    <submittedName>
        <fullName evidence="1 3">Uncharacterized protein</fullName>
    </submittedName>
</protein>
<evidence type="ECO:0000313" key="1">
    <source>
        <dbReference type="EMBL" id="VDP19840.1"/>
    </source>
</evidence>
<reference evidence="1 2" key="1">
    <citation type="submission" date="2018-11" db="EMBL/GenBank/DDBJ databases">
        <authorList>
            <consortium name="Pathogen Informatics"/>
        </authorList>
    </citation>
    <scope>NUCLEOTIDE SEQUENCE [LARGE SCALE GENOMIC DNA]</scope>
</reference>